<dbReference type="Proteomes" id="UP000321635">
    <property type="component" value="Unassembled WGS sequence"/>
</dbReference>
<dbReference type="STRING" id="1120919.GCA_000429165_03004"/>
<organism evidence="2 3">
    <name type="scientific">Acetobacter nitrogenifigens DSM 23921 = NBRC 105050</name>
    <dbReference type="NCBI Taxonomy" id="1120919"/>
    <lineage>
        <taxon>Bacteria</taxon>
        <taxon>Pseudomonadati</taxon>
        <taxon>Pseudomonadota</taxon>
        <taxon>Alphaproteobacteria</taxon>
        <taxon>Acetobacterales</taxon>
        <taxon>Acetobacteraceae</taxon>
        <taxon>Acetobacter</taxon>
    </lineage>
</organism>
<gene>
    <name evidence="2" type="ORF">ANI02nite_28940</name>
</gene>
<evidence type="ECO:0008006" key="4">
    <source>
        <dbReference type="Google" id="ProtNLM"/>
    </source>
</evidence>
<dbReference type="InterPro" id="IPR021279">
    <property type="entry name" value="DUF2721"/>
</dbReference>
<dbReference type="AlphaFoldDB" id="A0A511XDH9"/>
<evidence type="ECO:0000313" key="2">
    <source>
        <dbReference type="EMBL" id="GEN61010.1"/>
    </source>
</evidence>
<protein>
    <recommendedName>
        <fullName evidence="4">DUF2721 domain-containing protein</fullName>
    </recommendedName>
</protein>
<evidence type="ECO:0000256" key="1">
    <source>
        <dbReference type="SAM" id="Phobius"/>
    </source>
</evidence>
<keyword evidence="1" id="KW-1133">Transmembrane helix</keyword>
<sequence>MSDLMPLPLSSLATDSAGDVAHLIETALTPVFMLSGVGTLLNLFNTRSARVADHIEKASDLLDDEVDKHARQSLHRHLFHLRRRTFVLDLSILFAGLAGATTCGAAFVLFLGSVRDASIALWLVLMFGAALLATVAALAAFLVDCLLSWNSLKSEGPLPKSVKRSGKAT</sequence>
<dbReference type="Pfam" id="PF11026">
    <property type="entry name" value="DUF2721"/>
    <property type="match status" value="1"/>
</dbReference>
<dbReference type="EMBL" id="BJYF01000023">
    <property type="protein sequence ID" value="GEN61010.1"/>
    <property type="molecule type" value="Genomic_DNA"/>
</dbReference>
<proteinExistence type="predicted"/>
<keyword evidence="1" id="KW-0472">Membrane</keyword>
<feature type="transmembrane region" description="Helical" evidence="1">
    <location>
        <begin position="119"/>
        <end position="143"/>
    </location>
</feature>
<feature type="transmembrane region" description="Helical" evidence="1">
    <location>
        <begin position="86"/>
        <end position="113"/>
    </location>
</feature>
<name>A0A511XDH9_9PROT</name>
<accession>A0A511XDH9</accession>
<keyword evidence="3" id="KW-1185">Reference proteome</keyword>
<evidence type="ECO:0000313" key="3">
    <source>
        <dbReference type="Proteomes" id="UP000321635"/>
    </source>
</evidence>
<comment type="caution">
    <text evidence="2">The sequence shown here is derived from an EMBL/GenBank/DDBJ whole genome shotgun (WGS) entry which is preliminary data.</text>
</comment>
<keyword evidence="1" id="KW-0812">Transmembrane</keyword>
<reference evidence="2 3" key="1">
    <citation type="submission" date="2019-07" db="EMBL/GenBank/DDBJ databases">
        <title>Whole genome shotgun sequence of Acetobacter nitrogenifigens NBRC 105050.</title>
        <authorList>
            <person name="Hosoyama A."/>
            <person name="Uohara A."/>
            <person name="Ohji S."/>
            <person name="Ichikawa N."/>
        </authorList>
    </citation>
    <scope>NUCLEOTIDE SEQUENCE [LARGE SCALE GENOMIC DNA]</scope>
    <source>
        <strain evidence="2 3">NBRC 105050</strain>
    </source>
</reference>